<proteinExistence type="predicted"/>
<gene>
    <name evidence="1" type="ORF">Amon02_000749600</name>
</gene>
<sequence>MAVPLNFNGAGSATSLINGISIWNGTGFAYLPPITETGEGEFSFKLLIPFYDKFYFYSLFGPRNVLKTEFFRKDISWYTEAYYRKYFPFDKLQVIDLLRDPLSTSGTEELDMVAVGHVYRQFIEALSRARFGQNLDDIHAYGSMISLSSEGANCVYGGNYRVFKRMIERSKANINSNTKVIGISKDSNKDGFQLTYQSTSDSTRSSTEHFDRVIIADKLDPETQINLDNITIPESVYQSSSPKNKVKQYTTIFKSHLKLSQSHYFNSTTTPQHILTTSNCSEFTSISQVAYNPKKELYTYKINSLTPLSPTFIALLFNENDDVQNAEFVLQETSEWNKFEPVDPEKVVPLTLDKNLKLWFLNGFEQVAGPDFELLSLIGASAAGALAQDSGLAVGKIKVI</sequence>
<organism evidence="1 2">
    <name type="scientific">Ambrosiozyma monospora</name>
    <name type="common">Yeast</name>
    <name type="synonym">Endomycopsis monosporus</name>
    <dbReference type="NCBI Taxonomy" id="43982"/>
    <lineage>
        <taxon>Eukaryota</taxon>
        <taxon>Fungi</taxon>
        <taxon>Dikarya</taxon>
        <taxon>Ascomycota</taxon>
        <taxon>Saccharomycotina</taxon>
        <taxon>Pichiomycetes</taxon>
        <taxon>Pichiales</taxon>
        <taxon>Pichiaceae</taxon>
        <taxon>Ambrosiozyma</taxon>
    </lineage>
</organism>
<accession>A0ACB5TCG1</accession>
<evidence type="ECO:0000313" key="1">
    <source>
        <dbReference type="EMBL" id="GME85270.1"/>
    </source>
</evidence>
<protein>
    <submittedName>
        <fullName evidence="1">Unnamed protein product</fullName>
    </submittedName>
</protein>
<evidence type="ECO:0000313" key="2">
    <source>
        <dbReference type="Proteomes" id="UP001165064"/>
    </source>
</evidence>
<reference evidence="1" key="1">
    <citation type="submission" date="2023-04" db="EMBL/GenBank/DDBJ databases">
        <title>Ambrosiozyma monospora NBRC 10751.</title>
        <authorList>
            <person name="Ichikawa N."/>
            <person name="Sato H."/>
            <person name="Tonouchi N."/>
        </authorList>
    </citation>
    <scope>NUCLEOTIDE SEQUENCE</scope>
    <source>
        <strain evidence="1">NBRC 10751</strain>
    </source>
</reference>
<dbReference type="EMBL" id="BSXS01006252">
    <property type="protein sequence ID" value="GME85270.1"/>
    <property type="molecule type" value="Genomic_DNA"/>
</dbReference>
<comment type="caution">
    <text evidence="1">The sequence shown here is derived from an EMBL/GenBank/DDBJ whole genome shotgun (WGS) entry which is preliminary data.</text>
</comment>
<name>A0ACB5TCG1_AMBMO</name>
<keyword evidence="2" id="KW-1185">Reference proteome</keyword>
<dbReference type="Proteomes" id="UP001165064">
    <property type="component" value="Unassembled WGS sequence"/>
</dbReference>